<keyword evidence="4 7" id="KW-0812">Transmembrane</keyword>
<feature type="domain" description="Major facilitator superfamily (MFS) profile" evidence="8">
    <location>
        <begin position="19"/>
        <end position="510"/>
    </location>
</feature>
<feature type="transmembrane region" description="Helical" evidence="7">
    <location>
        <begin position="271"/>
        <end position="293"/>
    </location>
</feature>
<dbReference type="InterPro" id="IPR036259">
    <property type="entry name" value="MFS_trans_sf"/>
</dbReference>
<evidence type="ECO:0000256" key="1">
    <source>
        <dbReference type="ARBA" id="ARBA00004651"/>
    </source>
</evidence>
<protein>
    <submittedName>
        <fullName evidence="9">MFS transporter</fullName>
    </submittedName>
</protein>
<evidence type="ECO:0000259" key="8">
    <source>
        <dbReference type="PROSITE" id="PS50850"/>
    </source>
</evidence>
<evidence type="ECO:0000256" key="2">
    <source>
        <dbReference type="ARBA" id="ARBA00022448"/>
    </source>
</evidence>
<feature type="transmembrane region" description="Helical" evidence="7">
    <location>
        <begin position="55"/>
        <end position="73"/>
    </location>
</feature>
<dbReference type="InterPro" id="IPR020846">
    <property type="entry name" value="MFS_dom"/>
</dbReference>
<evidence type="ECO:0000256" key="7">
    <source>
        <dbReference type="SAM" id="Phobius"/>
    </source>
</evidence>
<feature type="transmembrane region" description="Helical" evidence="7">
    <location>
        <begin position="85"/>
        <end position="104"/>
    </location>
</feature>
<dbReference type="EMBL" id="JAGTUK010000002">
    <property type="protein sequence ID" value="MBS0023646.1"/>
    <property type="molecule type" value="Genomic_DNA"/>
</dbReference>
<feature type="transmembrane region" description="Helical" evidence="7">
    <location>
        <begin position="305"/>
        <end position="329"/>
    </location>
</feature>
<reference evidence="9 10" key="1">
    <citation type="submission" date="2021-04" db="EMBL/GenBank/DDBJ databases">
        <title>Whole genome analysis of root endophytic bacterium Microbacterium paraoxydans ku-mp colonizing RP-bio226 rice variety.</title>
        <authorList>
            <person name="Ulaganathan K."/>
            <person name="Latha B."/>
        </authorList>
    </citation>
    <scope>NUCLEOTIDE SEQUENCE [LARGE SCALE GENOMIC DNA]</scope>
    <source>
        <strain evidence="10">ku-mp</strain>
    </source>
</reference>
<feature type="transmembrane region" description="Helical" evidence="7">
    <location>
        <begin position="169"/>
        <end position="194"/>
    </location>
</feature>
<comment type="subcellular location">
    <subcellularLocation>
        <location evidence="1">Cell membrane</location>
        <topology evidence="1">Multi-pass membrane protein</topology>
    </subcellularLocation>
</comment>
<dbReference type="SUPFAM" id="SSF103473">
    <property type="entry name" value="MFS general substrate transporter"/>
    <property type="match status" value="1"/>
</dbReference>
<evidence type="ECO:0000256" key="3">
    <source>
        <dbReference type="ARBA" id="ARBA00022475"/>
    </source>
</evidence>
<dbReference type="Gene3D" id="1.20.1250.20">
    <property type="entry name" value="MFS general substrate transporter like domains"/>
    <property type="match status" value="1"/>
</dbReference>
<dbReference type="PANTHER" id="PTHR42718:SF47">
    <property type="entry name" value="METHYL VIOLOGEN RESISTANCE PROTEIN SMVA"/>
    <property type="match status" value="1"/>
</dbReference>
<evidence type="ECO:0000313" key="10">
    <source>
        <dbReference type="Proteomes" id="UP000678243"/>
    </source>
</evidence>
<feature type="transmembrane region" description="Helical" evidence="7">
    <location>
        <begin position="143"/>
        <end position="163"/>
    </location>
</feature>
<dbReference type="PROSITE" id="PS50850">
    <property type="entry name" value="MFS"/>
    <property type="match status" value="1"/>
</dbReference>
<keyword evidence="10" id="KW-1185">Reference proteome</keyword>
<feature type="transmembrane region" description="Helical" evidence="7">
    <location>
        <begin position="230"/>
        <end position="251"/>
    </location>
</feature>
<dbReference type="Proteomes" id="UP000678243">
    <property type="component" value="Unassembled WGS sequence"/>
</dbReference>
<keyword evidence="5 7" id="KW-1133">Transmembrane helix</keyword>
<keyword evidence="6 7" id="KW-0472">Membrane</keyword>
<feature type="transmembrane region" description="Helical" evidence="7">
    <location>
        <begin position="336"/>
        <end position="356"/>
    </location>
</feature>
<dbReference type="InterPro" id="IPR011701">
    <property type="entry name" value="MFS"/>
</dbReference>
<feature type="transmembrane region" description="Helical" evidence="7">
    <location>
        <begin position="20"/>
        <end position="43"/>
    </location>
</feature>
<accession>A0ABS5ILM7</accession>
<organism evidence="9 10">
    <name type="scientific">Microbacterium paraoxydans</name>
    <dbReference type="NCBI Taxonomy" id="199592"/>
    <lineage>
        <taxon>Bacteria</taxon>
        <taxon>Bacillati</taxon>
        <taxon>Actinomycetota</taxon>
        <taxon>Actinomycetes</taxon>
        <taxon>Micrococcales</taxon>
        <taxon>Microbacteriaceae</taxon>
        <taxon>Microbacterium</taxon>
    </lineage>
</organism>
<feature type="transmembrane region" description="Helical" evidence="7">
    <location>
        <begin position="486"/>
        <end position="506"/>
    </location>
</feature>
<gene>
    <name evidence="9" type="ORF">KE274_05940</name>
</gene>
<feature type="transmembrane region" description="Helical" evidence="7">
    <location>
        <begin position="206"/>
        <end position="224"/>
    </location>
</feature>
<keyword evidence="2" id="KW-0813">Transport</keyword>
<evidence type="ECO:0000256" key="4">
    <source>
        <dbReference type="ARBA" id="ARBA00022692"/>
    </source>
</evidence>
<feature type="transmembrane region" description="Helical" evidence="7">
    <location>
        <begin position="413"/>
        <end position="430"/>
    </location>
</feature>
<name>A0ABS5ILM7_9MICO</name>
<evidence type="ECO:0000256" key="6">
    <source>
        <dbReference type="ARBA" id="ARBA00023136"/>
    </source>
</evidence>
<comment type="caution">
    <text evidence="9">The sequence shown here is derived from an EMBL/GenBank/DDBJ whole genome shotgun (WGS) entry which is preliminary data.</text>
</comment>
<dbReference type="Pfam" id="PF07690">
    <property type="entry name" value="MFS_1"/>
    <property type="match status" value="1"/>
</dbReference>
<dbReference type="CDD" id="cd17321">
    <property type="entry name" value="MFS_MMR_MDR_like"/>
    <property type="match status" value="1"/>
</dbReference>
<proteinExistence type="predicted"/>
<sequence>MNPSPAVTVTRSGAKQWWGLAVLALPTLLLSLDITVLHLGVPLLSDDLRPTSNQLLWIIDIYGFMIAGFLITMGSLGDRVGRRRLLLLGAAAFGIASIAAAFSPTAEVLILSRAVMGIAGATLMPSTLALISSMFPEPHRRTLAIGIWATMFSAGIALGPIVGGALLEHFWWGSVFLLGVPVMLLLLIAGPLLLPEHRDRTAGRPDAASVVLIIATMLLVTFGVKELSAYGPAPIPVLAAIFGVTLGIAFVRRQRRLPDPLLDLRLLSTPAVRAGLIALLISTFAVGGIYLFLTQHLQLVGGHPPLASGLLLLPAAGALILTSLGAPLLARRVRPMLIVAGSLTVAAVGFVVLAQVSRVDGAEAQTVVVLIGFGLAYAGIGPVTALGTDVVVGSAPAERAGSASALSETSTEIGVSLGIAILGSLGFALYRAGIPQGSQADGTLAAHDSARETLAAALSAAQDLPQPLGESLRTIATTAFASGFSAAAWLGAVLLVLAGGVALLSLRRTGAASIPPQ</sequence>
<feature type="transmembrane region" description="Helical" evidence="7">
    <location>
        <begin position="110"/>
        <end position="131"/>
    </location>
</feature>
<evidence type="ECO:0000313" key="9">
    <source>
        <dbReference type="EMBL" id="MBS0023646.1"/>
    </source>
</evidence>
<feature type="transmembrane region" description="Helical" evidence="7">
    <location>
        <begin position="368"/>
        <end position="392"/>
    </location>
</feature>
<keyword evidence="3" id="KW-1003">Cell membrane</keyword>
<dbReference type="PANTHER" id="PTHR42718">
    <property type="entry name" value="MAJOR FACILITATOR SUPERFAMILY MULTIDRUG TRANSPORTER MFSC"/>
    <property type="match status" value="1"/>
</dbReference>
<dbReference type="RefSeq" id="WP_211541834.1">
    <property type="nucleotide sequence ID" value="NZ_JAGTUK010000002.1"/>
</dbReference>
<evidence type="ECO:0000256" key="5">
    <source>
        <dbReference type="ARBA" id="ARBA00022989"/>
    </source>
</evidence>